<keyword evidence="3 5" id="KW-0251">Elongation factor</keyword>
<dbReference type="Gene3D" id="3.30.479.20">
    <property type="entry name" value="Elongation factor Ts, dimerisation domain"/>
    <property type="match status" value="1"/>
</dbReference>
<evidence type="ECO:0000256" key="1">
    <source>
        <dbReference type="ARBA" id="ARBA00005532"/>
    </source>
</evidence>
<dbReference type="STRING" id="1802439.A2589_02065"/>
<gene>
    <name evidence="5" type="primary">tsf</name>
    <name evidence="7" type="ORF">A2589_02065</name>
</gene>
<feature type="region of interest" description="Involved in Mg(2+) ion dislocation from EF-Tu" evidence="5">
    <location>
        <begin position="80"/>
        <end position="83"/>
    </location>
</feature>
<sequence length="151" mass="16454">MIDAKQIKELRQRTGISIAQCKQALLDAEGNFDQAVELLKERGAEVAGKKADRELGAGSVSAYIHSNGNIGTLVELACETDFVSQNVEFKTLGEDLAMHIAATAPADVAELLTSEYIKDPSLKIESLIQQASQKFGERIEITRFARFELGV</sequence>
<proteinExistence type="inferred from homology"/>
<dbReference type="GO" id="GO:0003746">
    <property type="term" value="F:translation elongation factor activity"/>
    <property type="evidence" value="ECO:0007669"/>
    <property type="project" value="UniProtKB-UniRule"/>
</dbReference>
<dbReference type="InterPro" id="IPR036402">
    <property type="entry name" value="EF-Ts_dimer_sf"/>
</dbReference>
<name>A0A1G2QGY2_9BACT</name>
<evidence type="ECO:0000313" key="7">
    <source>
        <dbReference type="EMBL" id="OHA59623.1"/>
    </source>
</evidence>
<dbReference type="NCBIfam" id="TIGR00116">
    <property type="entry name" value="tsf"/>
    <property type="match status" value="1"/>
</dbReference>
<dbReference type="AlphaFoldDB" id="A0A1G2QGY2"/>
<accession>A0A1G2QGY2</accession>
<evidence type="ECO:0000256" key="5">
    <source>
        <dbReference type="HAMAP-Rule" id="MF_00050"/>
    </source>
</evidence>
<protein>
    <recommendedName>
        <fullName evidence="2 5">Elongation factor Ts</fullName>
        <shortName evidence="5">EF-Ts</shortName>
    </recommendedName>
</protein>
<evidence type="ECO:0000259" key="6">
    <source>
        <dbReference type="Pfam" id="PF00889"/>
    </source>
</evidence>
<dbReference type="SUPFAM" id="SSF54713">
    <property type="entry name" value="Elongation factor Ts (EF-Ts), dimerisation domain"/>
    <property type="match status" value="1"/>
</dbReference>
<dbReference type="InterPro" id="IPR001816">
    <property type="entry name" value="Transl_elong_EFTs/EF1B"/>
</dbReference>
<reference evidence="7 8" key="1">
    <citation type="journal article" date="2016" name="Nat. Commun.">
        <title>Thousands of microbial genomes shed light on interconnected biogeochemical processes in an aquifer system.</title>
        <authorList>
            <person name="Anantharaman K."/>
            <person name="Brown C.T."/>
            <person name="Hug L.A."/>
            <person name="Sharon I."/>
            <person name="Castelle C.J."/>
            <person name="Probst A.J."/>
            <person name="Thomas B.C."/>
            <person name="Singh A."/>
            <person name="Wilkins M.J."/>
            <person name="Karaoz U."/>
            <person name="Brodie E.L."/>
            <person name="Williams K.H."/>
            <person name="Hubbard S.S."/>
            <person name="Banfield J.F."/>
        </authorList>
    </citation>
    <scope>NUCLEOTIDE SEQUENCE [LARGE SCALE GENOMIC DNA]</scope>
</reference>
<dbReference type="InterPro" id="IPR009060">
    <property type="entry name" value="UBA-like_sf"/>
</dbReference>
<evidence type="ECO:0000256" key="2">
    <source>
        <dbReference type="ARBA" id="ARBA00016956"/>
    </source>
</evidence>
<comment type="caution">
    <text evidence="7">The sequence shown here is derived from an EMBL/GenBank/DDBJ whole genome shotgun (WGS) entry which is preliminary data.</text>
</comment>
<comment type="function">
    <text evidence="5">Associates with the EF-Tu.GDP complex and induces the exchange of GDP to GTP. It remains bound to the aminoacyl-tRNA.EF-Tu.GTP complex up to the GTP hydrolysis stage on the ribosome.</text>
</comment>
<dbReference type="Pfam" id="PF00889">
    <property type="entry name" value="EF_TS"/>
    <property type="match status" value="1"/>
</dbReference>
<feature type="domain" description="Translation elongation factor EFTs/EF1B dimerisation" evidence="6">
    <location>
        <begin position="71"/>
        <end position="148"/>
    </location>
</feature>
<dbReference type="CDD" id="cd14275">
    <property type="entry name" value="UBA_EF-Ts"/>
    <property type="match status" value="1"/>
</dbReference>
<dbReference type="SUPFAM" id="SSF46934">
    <property type="entry name" value="UBA-like"/>
    <property type="match status" value="1"/>
</dbReference>
<keyword evidence="4 5" id="KW-0648">Protein biosynthesis</keyword>
<dbReference type="EMBL" id="MHTK01000006">
    <property type="protein sequence ID" value="OHA59623.1"/>
    <property type="molecule type" value="Genomic_DNA"/>
</dbReference>
<comment type="similarity">
    <text evidence="1 5">Belongs to the EF-Ts family.</text>
</comment>
<comment type="subcellular location">
    <subcellularLocation>
        <location evidence="5">Cytoplasm</location>
    </subcellularLocation>
</comment>
<dbReference type="FunFam" id="1.10.8.10:FF:000001">
    <property type="entry name" value="Elongation factor Ts"/>
    <property type="match status" value="1"/>
</dbReference>
<dbReference type="PANTHER" id="PTHR11741:SF0">
    <property type="entry name" value="ELONGATION FACTOR TS, MITOCHONDRIAL"/>
    <property type="match status" value="1"/>
</dbReference>
<dbReference type="InterPro" id="IPR014039">
    <property type="entry name" value="Transl_elong_EFTs/EF1B_dimer"/>
</dbReference>
<keyword evidence="5" id="KW-0963">Cytoplasm</keyword>
<evidence type="ECO:0000256" key="4">
    <source>
        <dbReference type="ARBA" id="ARBA00022917"/>
    </source>
</evidence>
<evidence type="ECO:0000313" key="8">
    <source>
        <dbReference type="Proteomes" id="UP000177838"/>
    </source>
</evidence>
<dbReference type="HAMAP" id="MF_00050">
    <property type="entry name" value="EF_Ts"/>
    <property type="match status" value="1"/>
</dbReference>
<organism evidence="7 8">
    <name type="scientific">Candidatus Vogelbacteria bacterium RIFOXYD1_FULL_46_19</name>
    <dbReference type="NCBI Taxonomy" id="1802439"/>
    <lineage>
        <taxon>Bacteria</taxon>
        <taxon>Candidatus Vogeliibacteriota</taxon>
    </lineage>
</organism>
<dbReference type="PANTHER" id="PTHR11741">
    <property type="entry name" value="ELONGATION FACTOR TS"/>
    <property type="match status" value="1"/>
</dbReference>
<dbReference type="Proteomes" id="UP000177838">
    <property type="component" value="Unassembled WGS sequence"/>
</dbReference>
<dbReference type="GO" id="GO:0005737">
    <property type="term" value="C:cytoplasm"/>
    <property type="evidence" value="ECO:0007669"/>
    <property type="project" value="UniProtKB-SubCell"/>
</dbReference>
<evidence type="ECO:0000256" key="3">
    <source>
        <dbReference type="ARBA" id="ARBA00022768"/>
    </source>
</evidence>
<dbReference type="Gene3D" id="1.10.8.10">
    <property type="entry name" value="DNA helicase RuvA subunit, C-terminal domain"/>
    <property type="match status" value="1"/>
</dbReference>